<dbReference type="AlphaFoldDB" id="A0A975IR97"/>
<dbReference type="GO" id="GO:0016747">
    <property type="term" value="F:acyltransferase activity, transferring groups other than amino-acyl groups"/>
    <property type="evidence" value="ECO:0007669"/>
    <property type="project" value="InterPro"/>
</dbReference>
<accession>A0A975IR97</accession>
<feature type="domain" description="N-acetyltransferase" evidence="1">
    <location>
        <begin position="15"/>
        <end position="160"/>
    </location>
</feature>
<evidence type="ECO:0000313" key="2">
    <source>
        <dbReference type="EMBL" id="QTX05856.1"/>
    </source>
</evidence>
<dbReference type="SUPFAM" id="SSF55729">
    <property type="entry name" value="Acyl-CoA N-acyltransferases (Nat)"/>
    <property type="match status" value="1"/>
</dbReference>
<evidence type="ECO:0000259" key="1">
    <source>
        <dbReference type="Pfam" id="PF13302"/>
    </source>
</evidence>
<dbReference type="KEGG" id="aarc:G127AT_06570"/>
<dbReference type="Proteomes" id="UP000671914">
    <property type="component" value="Chromosome"/>
</dbReference>
<dbReference type="PANTHER" id="PTHR43610">
    <property type="entry name" value="BLL6696 PROTEIN"/>
    <property type="match status" value="1"/>
</dbReference>
<gene>
    <name evidence="2" type="ORF">G127AT_06570</name>
</gene>
<reference evidence="2" key="1">
    <citation type="submission" date="2021-03" db="EMBL/GenBank/DDBJ databases">
        <title>Agromyces archimandritus sp. nov., isolated from the cockroach Archimandrita tessellata.</title>
        <authorList>
            <person name="Guzman J."/>
            <person name="Ortuzar M."/>
            <person name="Poehlein A."/>
            <person name="Daniel R."/>
            <person name="Trujillo M."/>
            <person name="Vilcinskas A."/>
        </authorList>
    </citation>
    <scope>NUCLEOTIDE SEQUENCE</scope>
    <source>
        <strain evidence="2">G127AT</strain>
    </source>
</reference>
<dbReference type="PANTHER" id="PTHR43610:SF1">
    <property type="entry name" value="N-ACETYLTRANSFERASE DOMAIN-CONTAINING PROTEIN"/>
    <property type="match status" value="1"/>
</dbReference>
<dbReference type="InterPro" id="IPR000182">
    <property type="entry name" value="GNAT_dom"/>
</dbReference>
<dbReference type="Pfam" id="PF13302">
    <property type="entry name" value="Acetyltransf_3"/>
    <property type="match status" value="1"/>
</dbReference>
<dbReference type="InterPro" id="IPR016181">
    <property type="entry name" value="Acyl_CoA_acyltransferase"/>
</dbReference>
<sequence>MTATRPAVRALAGTRVRLAPLTADELPELWTAIGRPEVFAGGYGGGPSGLPADLDGFRRFASGYYRDDETGTSWGIRLVGGPDDGALVGTSTLGDFDLANEGAHIGWTAYDPRVWGTVVNAETKLLLLGAAFDHGFERVKIQADSINERSRAAIAKLGARFEGVIRHERRRPDGSWRDTAIYSVLSEEWPAVRAGLDARLAAWGDRPVALG</sequence>
<dbReference type="Gene3D" id="3.40.630.30">
    <property type="match status" value="1"/>
</dbReference>
<dbReference type="EMBL" id="CP071696">
    <property type="protein sequence ID" value="QTX05856.1"/>
    <property type="molecule type" value="Genomic_DNA"/>
</dbReference>
<organism evidence="2 3">
    <name type="scientific">Agromyces archimandritae</name>
    <dbReference type="NCBI Taxonomy" id="2781962"/>
    <lineage>
        <taxon>Bacteria</taxon>
        <taxon>Bacillati</taxon>
        <taxon>Actinomycetota</taxon>
        <taxon>Actinomycetes</taxon>
        <taxon>Micrococcales</taxon>
        <taxon>Microbacteriaceae</taxon>
        <taxon>Agromyces</taxon>
    </lineage>
</organism>
<dbReference type="RefSeq" id="WP_210901227.1">
    <property type="nucleotide sequence ID" value="NZ_CP071696.1"/>
</dbReference>
<name>A0A975IR97_9MICO</name>
<evidence type="ECO:0000313" key="3">
    <source>
        <dbReference type="Proteomes" id="UP000671914"/>
    </source>
</evidence>
<keyword evidence="3" id="KW-1185">Reference proteome</keyword>
<proteinExistence type="predicted"/>
<protein>
    <submittedName>
        <fullName evidence="2">GNAT family N-acetyltransferase</fullName>
    </submittedName>
</protein>